<protein>
    <recommendedName>
        <fullName evidence="4">TIGR02270 family protein</fullName>
    </recommendedName>
</protein>
<dbReference type="HOGENOM" id="CLU_055283_0_0_7"/>
<dbReference type="Proteomes" id="UP000014803">
    <property type="component" value="Chromosome"/>
</dbReference>
<evidence type="ECO:0000256" key="1">
    <source>
        <dbReference type="SAM" id="MobiDB-lite"/>
    </source>
</evidence>
<dbReference type="STRING" id="1254432.SCE1572_06390"/>
<dbReference type="SUPFAM" id="SSF48371">
    <property type="entry name" value="ARM repeat"/>
    <property type="match status" value="1"/>
</dbReference>
<feature type="region of interest" description="Disordered" evidence="1">
    <location>
        <begin position="336"/>
        <end position="358"/>
    </location>
</feature>
<evidence type="ECO:0000313" key="2">
    <source>
        <dbReference type="EMBL" id="AGP34159.1"/>
    </source>
</evidence>
<dbReference type="NCBIfam" id="TIGR02270">
    <property type="entry name" value="TIGR02270 family protein"/>
    <property type="match status" value="1"/>
</dbReference>
<evidence type="ECO:0000313" key="3">
    <source>
        <dbReference type="Proteomes" id="UP000014803"/>
    </source>
</evidence>
<reference evidence="2 3" key="1">
    <citation type="journal article" date="2013" name="Sci. Rep.">
        <title>Extraordinary expansion of a Sorangium cellulosum genome from an alkaline milieu.</title>
        <authorList>
            <person name="Han K."/>
            <person name="Li Z.F."/>
            <person name="Peng R."/>
            <person name="Zhu L.P."/>
            <person name="Zhou T."/>
            <person name="Wang L.G."/>
            <person name="Li S.G."/>
            <person name="Zhang X.B."/>
            <person name="Hu W."/>
            <person name="Wu Z.H."/>
            <person name="Qin N."/>
            <person name="Li Y.Z."/>
        </authorList>
    </citation>
    <scope>NUCLEOTIDE SEQUENCE [LARGE SCALE GENOMIC DNA]</scope>
    <source>
        <strain evidence="2 3">So0157-2</strain>
    </source>
</reference>
<dbReference type="InterPro" id="IPR011959">
    <property type="entry name" value="CHP02270"/>
</dbReference>
<dbReference type="KEGG" id="scu:SCE1572_06390"/>
<proteinExistence type="predicted"/>
<gene>
    <name evidence="2" type="ORF">SCE1572_06390</name>
</gene>
<dbReference type="InterPro" id="IPR016024">
    <property type="entry name" value="ARM-type_fold"/>
</dbReference>
<organism evidence="2 3">
    <name type="scientific">Sorangium cellulosum So0157-2</name>
    <dbReference type="NCBI Taxonomy" id="1254432"/>
    <lineage>
        <taxon>Bacteria</taxon>
        <taxon>Pseudomonadati</taxon>
        <taxon>Myxococcota</taxon>
        <taxon>Polyangia</taxon>
        <taxon>Polyangiales</taxon>
        <taxon>Polyangiaceae</taxon>
        <taxon>Sorangium</taxon>
    </lineage>
</organism>
<dbReference type="PATRIC" id="fig|1254432.3.peg.1420"/>
<accession>S4XNL5</accession>
<name>S4XNL5_SORCE</name>
<dbReference type="Gene3D" id="1.25.10.10">
    <property type="entry name" value="Leucine-rich Repeat Variant"/>
    <property type="match status" value="1"/>
</dbReference>
<sequence length="441" mass="46984">MHRIRHRIRGGSAQIDGARGREGMSATLQASLCEEHADQAAFLWLLRDRAARSAAYGLEDLAELDDRLEAHLDGLRLAGDAGWEACRALLRQAEGGEVFGAAIVAVHRWDLRGLARVLDVGGGAPDVSRGIASALGWTPLERVRRLLPGLLSGRCPPALQWLGIAACAAHGEDPGAPLGYALLARDPRLRARALRAAGQLGRVDLLPDVRASLRADDEACRFWAAWSAALLGEGASALVLWELANGGGPFAAESASMAMRRMAPAVASTWLRKLERSARDPRVPVSAAWALGDPAAVPWLLEVAGDPALARLSGQAIALITGLDLAAEQLARRAPSGVRAGPTDDPSDHDVAMDPDGDLPFPDVAGVSAWWRRRAAEYRPGTRYLLGRAMTREGLEQALREGHQVARGAAAVELSLRERGRAVFEVRGPGFAQQEALGQRG</sequence>
<dbReference type="RefSeq" id="WP_020733267.1">
    <property type="nucleotide sequence ID" value="NC_021658.1"/>
</dbReference>
<dbReference type="AlphaFoldDB" id="S4XNL5"/>
<dbReference type="eggNOG" id="COG1413">
    <property type="taxonomic scope" value="Bacteria"/>
</dbReference>
<evidence type="ECO:0008006" key="4">
    <source>
        <dbReference type="Google" id="ProtNLM"/>
    </source>
</evidence>
<dbReference type="EMBL" id="CP003969">
    <property type="protein sequence ID" value="AGP34159.1"/>
    <property type="molecule type" value="Genomic_DNA"/>
</dbReference>
<dbReference type="InterPro" id="IPR011989">
    <property type="entry name" value="ARM-like"/>
</dbReference>